<dbReference type="SFLD" id="SFLDG01083">
    <property type="entry name" value="Uncharacterised_Radical_SAM_Su"/>
    <property type="match status" value="1"/>
</dbReference>
<dbReference type="InterPro" id="IPR058240">
    <property type="entry name" value="rSAM_sf"/>
</dbReference>
<keyword evidence="6" id="KW-0411">Iron-sulfur</keyword>
<dbReference type="PROSITE" id="PS51918">
    <property type="entry name" value="RADICAL_SAM"/>
    <property type="match status" value="1"/>
</dbReference>
<dbReference type="CDD" id="cd01335">
    <property type="entry name" value="Radical_SAM"/>
    <property type="match status" value="1"/>
</dbReference>
<evidence type="ECO:0000256" key="3">
    <source>
        <dbReference type="ARBA" id="ARBA00022691"/>
    </source>
</evidence>
<evidence type="ECO:0000313" key="8">
    <source>
        <dbReference type="EMBL" id="BAP55092.1"/>
    </source>
</evidence>
<dbReference type="SFLD" id="SFLDS00029">
    <property type="entry name" value="Radical_SAM"/>
    <property type="match status" value="1"/>
</dbReference>
<feature type="domain" description="Radical SAM core" evidence="7">
    <location>
        <begin position="8"/>
        <end position="249"/>
    </location>
</feature>
<evidence type="ECO:0000259" key="7">
    <source>
        <dbReference type="PROSITE" id="PS51918"/>
    </source>
</evidence>
<dbReference type="InterPro" id="IPR040084">
    <property type="entry name" value="GTPase_Obg"/>
</dbReference>
<keyword evidence="3" id="KW-0949">S-adenosyl-L-methionine</keyword>
<name>A0A090AI93_9GAMM</name>
<keyword evidence="2" id="KW-0004">4Fe-4S</keyword>
<comment type="cofactor">
    <cofactor evidence="1">
        <name>[4Fe-4S] cluster</name>
        <dbReference type="ChEBI" id="CHEBI:49883"/>
    </cofactor>
</comment>
<dbReference type="KEGG" id="tig:THII_0795"/>
<keyword evidence="5" id="KW-0408">Iron</keyword>
<dbReference type="InterPro" id="IPR007197">
    <property type="entry name" value="rSAM"/>
</dbReference>
<proteinExistence type="predicted"/>
<dbReference type="GO" id="GO:0051539">
    <property type="term" value="F:4 iron, 4 sulfur cluster binding"/>
    <property type="evidence" value="ECO:0007669"/>
    <property type="project" value="UniProtKB-KW"/>
</dbReference>
<keyword evidence="4" id="KW-0479">Metal-binding</keyword>
<evidence type="ECO:0000256" key="5">
    <source>
        <dbReference type="ARBA" id="ARBA00023004"/>
    </source>
</evidence>
<evidence type="ECO:0000256" key="1">
    <source>
        <dbReference type="ARBA" id="ARBA00001966"/>
    </source>
</evidence>
<keyword evidence="9" id="KW-1185">Reference proteome</keyword>
<dbReference type="Gene3D" id="3.20.20.70">
    <property type="entry name" value="Aldolase class I"/>
    <property type="match status" value="1"/>
</dbReference>
<dbReference type="InterPro" id="IPR013785">
    <property type="entry name" value="Aldolase_TIM"/>
</dbReference>
<reference evidence="8 9" key="1">
    <citation type="journal article" date="2014" name="ISME J.">
        <title>Ecophysiology of Thioploca ingrica as revealed by the complete genome sequence supplemented with proteomic evidence.</title>
        <authorList>
            <person name="Kojima H."/>
            <person name="Ogura Y."/>
            <person name="Yamamoto N."/>
            <person name="Togashi T."/>
            <person name="Mori H."/>
            <person name="Watanabe T."/>
            <person name="Nemoto F."/>
            <person name="Kurokawa K."/>
            <person name="Hayashi T."/>
            <person name="Fukui M."/>
        </authorList>
    </citation>
    <scope>NUCLEOTIDE SEQUENCE [LARGE SCALE GENOMIC DNA]</scope>
</reference>
<evidence type="ECO:0000256" key="2">
    <source>
        <dbReference type="ARBA" id="ARBA00022485"/>
    </source>
</evidence>
<protein>
    <submittedName>
        <fullName evidence="8">Radical SAM domain-containing protein</fullName>
    </submittedName>
</protein>
<dbReference type="SUPFAM" id="SSF102114">
    <property type="entry name" value="Radical SAM enzymes"/>
    <property type="match status" value="1"/>
</dbReference>
<dbReference type="SMART" id="SM00729">
    <property type="entry name" value="Elp3"/>
    <property type="match status" value="1"/>
</dbReference>
<dbReference type="Pfam" id="PF04055">
    <property type="entry name" value="Radical_SAM"/>
    <property type="match status" value="1"/>
</dbReference>
<dbReference type="AlphaFoldDB" id="A0A090AI93"/>
<dbReference type="GO" id="GO:0046872">
    <property type="term" value="F:metal ion binding"/>
    <property type="evidence" value="ECO:0007669"/>
    <property type="project" value="UniProtKB-KW"/>
</dbReference>
<dbReference type="PANTHER" id="PTHR43787">
    <property type="entry name" value="FEMO COFACTOR BIOSYNTHESIS PROTEIN NIFB-RELATED"/>
    <property type="match status" value="1"/>
</dbReference>
<dbReference type="OrthoDB" id="9800840at2"/>
<evidence type="ECO:0000256" key="4">
    <source>
        <dbReference type="ARBA" id="ARBA00022723"/>
    </source>
</evidence>
<gene>
    <name evidence="8" type="ORF">THII_0795</name>
</gene>
<dbReference type="Proteomes" id="UP000031623">
    <property type="component" value="Chromosome"/>
</dbReference>
<sequence length="314" mass="35329">MKIFGPIPSRRLGRSLGINNIPPKACSYHCNYCQVGPTLQTEIERRHFYGADHLVELVTERVTQLRAQGELIDYLSFVPDGEPTLDIDLGETIDKLRPLGIKIAVITNGSLIWREEVRDTLKTADWVSLKIDSVDEAIWSIINMPHPHLKLATILEGMIKFAQEYQGTLVTETMLVKGINVDPESAIELADFIEQLKPSKAYFLIPTRPPALPFVRIPSQAELNLFYPIVSSKLSNIEYLTHYEGNTFTSTGDVAADLLSITAVHPLREEAVRELLAKNQADWSIVASLVQAGQLIMTEYEGNKFYTRHTRVLE</sequence>
<dbReference type="EMBL" id="AP014633">
    <property type="protein sequence ID" value="BAP55092.1"/>
    <property type="molecule type" value="Genomic_DNA"/>
</dbReference>
<evidence type="ECO:0000313" key="9">
    <source>
        <dbReference type="Proteomes" id="UP000031623"/>
    </source>
</evidence>
<evidence type="ECO:0000256" key="6">
    <source>
        <dbReference type="ARBA" id="ARBA00023014"/>
    </source>
</evidence>
<dbReference type="GO" id="GO:0003824">
    <property type="term" value="F:catalytic activity"/>
    <property type="evidence" value="ECO:0007669"/>
    <property type="project" value="InterPro"/>
</dbReference>
<accession>A0A090AI93</accession>
<dbReference type="HOGENOM" id="CLU_058377_0_0_6"/>
<dbReference type="STRING" id="40754.THII_0795"/>
<dbReference type="InterPro" id="IPR006638">
    <property type="entry name" value="Elp3/MiaA/NifB-like_rSAM"/>
</dbReference>
<dbReference type="PANTHER" id="PTHR43787:SF11">
    <property type="entry name" value="UPF0026 PROTEIN SLR1464"/>
    <property type="match status" value="1"/>
</dbReference>
<organism evidence="8 9">
    <name type="scientific">Thioploca ingrica</name>
    <dbReference type="NCBI Taxonomy" id="40754"/>
    <lineage>
        <taxon>Bacteria</taxon>
        <taxon>Pseudomonadati</taxon>
        <taxon>Pseudomonadota</taxon>
        <taxon>Gammaproteobacteria</taxon>
        <taxon>Thiotrichales</taxon>
        <taxon>Thiotrichaceae</taxon>
        <taxon>Thioploca</taxon>
    </lineage>
</organism>